<name>A0A0M0EED5_KOMEU</name>
<proteinExistence type="predicted"/>
<dbReference type="InterPro" id="IPR012675">
    <property type="entry name" value="Beta-grasp_dom_sf"/>
</dbReference>
<dbReference type="PATRIC" id="fig|33995.3.peg.3206"/>
<dbReference type="STRING" id="33995.KOEU_28870"/>
<dbReference type="AlphaFoldDB" id="A0A0M0EED5"/>
<dbReference type="Gene3D" id="3.10.20.30">
    <property type="match status" value="1"/>
</dbReference>
<comment type="caution">
    <text evidence="1">The sequence shown here is derived from an EMBL/GenBank/DDBJ whole genome shotgun (WGS) entry which is preliminary data.</text>
</comment>
<organism evidence="1 2">
    <name type="scientific">Komagataeibacter europaeus</name>
    <name type="common">Gluconacetobacter europaeus</name>
    <dbReference type="NCBI Taxonomy" id="33995"/>
    <lineage>
        <taxon>Bacteria</taxon>
        <taxon>Pseudomonadati</taxon>
        <taxon>Pseudomonadota</taxon>
        <taxon>Alphaproteobacteria</taxon>
        <taxon>Acetobacterales</taxon>
        <taxon>Acetobacteraceae</taxon>
        <taxon>Komagataeibacter</taxon>
    </lineage>
</organism>
<accession>A0A0M0EED5</accession>
<evidence type="ECO:0000313" key="1">
    <source>
        <dbReference type="EMBL" id="KON63639.1"/>
    </source>
</evidence>
<keyword evidence="2" id="KW-1185">Reference proteome</keyword>
<dbReference type="EMBL" id="LHUQ01000024">
    <property type="protein sequence ID" value="KON63639.1"/>
    <property type="molecule type" value="Genomic_DNA"/>
</dbReference>
<evidence type="ECO:0000313" key="2">
    <source>
        <dbReference type="Proteomes" id="UP000037566"/>
    </source>
</evidence>
<dbReference type="SUPFAM" id="SSF54285">
    <property type="entry name" value="MoaD/ThiS"/>
    <property type="match status" value="1"/>
</dbReference>
<dbReference type="Pfam" id="PF02597">
    <property type="entry name" value="ThiS"/>
    <property type="match status" value="1"/>
</dbReference>
<dbReference type="Proteomes" id="UP000037566">
    <property type="component" value="Unassembled WGS sequence"/>
</dbReference>
<dbReference type="RefSeq" id="WP_019086186.1">
    <property type="nucleotide sequence ID" value="NZ_LHUQ01000024.1"/>
</dbReference>
<dbReference type="OrthoDB" id="9800712at2"/>
<gene>
    <name evidence="1" type="primary">moaD</name>
    <name evidence="1" type="ORF">KOEU_28870</name>
</gene>
<reference evidence="1" key="1">
    <citation type="submission" date="2015-08" db="EMBL/GenBank/DDBJ databases">
        <title>Draft genome sequence of Komagataeibacter europaeus CECT 8546 a cellulose producer strain from vinegar produced by the traditional method.</title>
        <authorList>
            <person name="Poehlein A."/>
            <person name="Valera M.J."/>
            <person name="Haack F.S."/>
            <person name="Mas A."/>
            <person name="Daniel R."/>
            <person name="Streit W.R."/>
            <person name="Mateo E."/>
        </authorList>
    </citation>
    <scope>NUCLEOTIDE SEQUENCE [LARGE SCALE GENOMIC DNA]</scope>
    <source>
        <strain evidence="1">CECT 8546</strain>
    </source>
</reference>
<dbReference type="InterPro" id="IPR016155">
    <property type="entry name" value="Mopterin_synth/thiamin_S_b"/>
</dbReference>
<sequence length="84" mass="9167">MLRILYFAWLRDRLGRPGETLPMGAGVHSVQDLIDQLRARGGPYGEIFAKPELIRVAVNQSFATIDAPIAANDEIAFFPPVTGG</sequence>
<dbReference type="CDD" id="cd00754">
    <property type="entry name" value="Ubl_MoaD"/>
    <property type="match status" value="1"/>
</dbReference>
<dbReference type="InterPro" id="IPR003749">
    <property type="entry name" value="ThiS/MoaD-like"/>
</dbReference>
<dbReference type="NCBIfam" id="TIGR01682">
    <property type="entry name" value="moaD"/>
    <property type="match status" value="1"/>
</dbReference>
<protein>
    <submittedName>
        <fullName evidence="1">Molybdopterin synthase sulfur carrier subunit</fullName>
    </submittedName>
</protein>